<evidence type="ECO:0000256" key="7">
    <source>
        <dbReference type="ARBA" id="ARBA00041857"/>
    </source>
</evidence>
<feature type="active site" description="Proton donor" evidence="16">
    <location>
        <position position="386"/>
    </location>
</feature>
<dbReference type="PANTHER" id="PTHR20963">
    <property type="entry name" value="MULTIPLE INOSITOL POLYPHOSPHATE PHOSPHATASE-RELATED"/>
    <property type="match status" value="1"/>
</dbReference>
<dbReference type="InterPro" id="IPR033379">
    <property type="entry name" value="Acid_Pase_AS"/>
</dbReference>
<keyword evidence="20" id="KW-1185">Reference proteome</keyword>
<feature type="active site" description="Nucleophile" evidence="16">
    <location>
        <position position="121"/>
    </location>
</feature>
<evidence type="ECO:0000256" key="6">
    <source>
        <dbReference type="ARBA" id="ARBA00023180"/>
    </source>
</evidence>
<dbReference type="Gene3D" id="3.40.50.1240">
    <property type="entry name" value="Phosphoglycerate mutase-like"/>
    <property type="match status" value="1"/>
</dbReference>
<feature type="disulfide bond" evidence="17">
    <location>
        <begin position="457"/>
        <end position="464"/>
    </location>
</feature>
<keyword evidence="5 17" id="KW-1015">Disulfide bond</keyword>
<proteinExistence type="predicted"/>
<evidence type="ECO:0000256" key="10">
    <source>
        <dbReference type="ARBA" id="ARBA00043675"/>
    </source>
</evidence>
<name>A0A0C3EXL9_PILCF</name>
<feature type="disulfide bond" evidence="17">
    <location>
        <begin position="246"/>
        <end position="487"/>
    </location>
</feature>
<comment type="catalytic activity">
    <reaction evidence="13">
        <text>1D-myo-inositol hexakisphosphate + H2O = 1D-myo-inositol 1,2,4,5,6-pentakisphosphate + phosphate</text>
        <dbReference type="Rhea" id="RHEA:16989"/>
        <dbReference type="ChEBI" id="CHEBI:15377"/>
        <dbReference type="ChEBI" id="CHEBI:43474"/>
        <dbReference type="ChEBI" id="CHEBI:57798"/>
        <dbReference type="ChEBI" id="CHEBI:58130"/>
        <dbReference type="EC" id="3.1.3.8"/>
    </reaction>
    <physiologicalReaction direction="left-to-right" evidence="13">
        <dbReference type="Rhea" id="RHEA:16990"/>
    </physiologicalReaction>
</comment>
<dbReference type="PROSITE" id="PS00616">
    <property type="entry name" value="HIS_ACID_PHOSPHAT_1"/>
    <property type="match status" value="1"/>
</dbReference>
<reference evidence="19 20" key="1">
    <citation type="submission" date="2014-04" db="EMBL/GenBank/DDBJ databases">
        <authorList>
            <consortium name="DOE Joint Genome Institute"/>
            <person name="Kuo A."/>
            <person name="Tarkka M."/>
            <person name="Buscot F."/>
            <person name="Kohler A."/>
            <person name="Nagy L.G."/>
            <person name="Floudas D."/>
            <person name="Copeland A."/>
            <person name="Barry K.W."/>
            <person name="Cichocki N."/>
            <person name="Veneault-Fourrey C."/>
            <person name="LaButti K."/>
            <person name="Lindquist E.A."/>
            <person name="Lipzen A."/>
            <person name="Lundell T."/>
            <person name="Morin E."/>
            <person name="Murat C."/>
            <person name="Sun H."/>
            <person name="Tunlid A."/>
            <person name="Henrissat B."/>
            <person name="Grigoriev I.V."/>
            <person name="Hibbett D.S."/>
            <person name="Martin F."/>
            <person name="Nordberg H.P."/>
            <person name="Cantor M.N."/>
            <person name="Hua S.X."/>
        </authorList>
    </citation>
    <scope>NUCLEOTIDE SEQUENCE [LARGE SCALE GENOMIC DNA]</scope>
    <source>
        <strain evidence="19 20">F 1598</strain>
    </source>
</reference>
<evidence type="ECO:0000256" key="9">
    <source>
        <dbReference type="ARBA" id="ARBA00043670"/>
    </source>
</evidence>
<keyword evidence="18" id="KW-1133">Transmembrane helix</keyword>
<keyword evidence="18" id="KW-0472">Membrane</keyword>
<evidence type="ECO:0000256" key="12">
    <source>
        <dbReference type="ARBA" id="ARBA00043748"/>
    </source>
</evidence>
<evidence type="ECO:0000256" key="1">
    <source>
        <dbReference type="ARBA" id="ARBA00004613"/>
    </source>
</evidence>
<dbReference type="Pfam" id="PF00328">
    <property type="entry name" value="His_Phos_2"/>
    <property type="match status" value="1"/>
</dbReference>
<evidence type="ECO:0000313" key="19">
    <source>
        <dbReference type="EMBL" id="KIM77270.1"/>
    </source>
</evidence>
<evidence type="ECO:0000256" key="3">
    <source>
        <dbReference type="ARBA" id="ARBA00022525"/>
    </source>
</evidence>
<protein>
    <recommendedName>
        <fullName evidence="14">Phytase A</fullName>
    </recommendedName>
    <alternativeName>
        <fullName evidence="15">Histidine acid phosphatase phyA</fullName>
    </alternativeName>
    <alternativeName>
        <fullName evidence="8">Myo-inositol hexakisphosphate phosphohydrolase A</fullName>
    </alternativeName>
    <alternativeName>
        <fullName evidence="7">Myo-inositol-hexaphosphate 3-phosphohydrolase A</fullName>
    </alternativeName>
</protein>
<gene>
    <name evidence="19" type="ORF">PILCRDRAFT_825435</name>
</gene>
<evidence type="ECO:0000256" key="16">
    <source>
        <dbReference type="PIRSR" id="PIRSR000894-1"/>
    </source>
</evidence>
<evidence type="ECO:0000256" key="2">
    <source>
        <dbReference type="ARBA" id="ARBA00011245"/>
    </source>
</evidence>
<comment type="catalytic activity">
    <reaction evidence="12">
        <text>1D-myo-inositol 1,2,4,5,6-pentakisphosphate + H2O = 1D-myo-inositol 1,2,5,6-tetrakisphosphate + phosphate</text>
        <dbReference type="Rhea" id="RHEA:77115"/>
        <dbReference type="ChEBI" id="CHEBI:15377"/>
        <dbReference type="ChEBI" id="CHEBI:43474"/>
        <dbReference type="ChEBI" id="CHEBI:57798"/>
        <dbReference type="ChEBI" id="CHEBI:195535"/>
    </reaction>
    <physiologicalReaction direction="left-to-right" evidence="12">
        <dbReference type="Rhea" id="RHEA:77116"/>
    </physiologicalReaction>
</comment>
<dbReference type="OrthoDB" id="6509975at2759"/>
<dbReference type="PROSITE" id="PS00778">
    <property type="entry name" value="HIS_ACID_PHOSPHAT_2"/>
    <property type="match status" value="1"/>
</dbReference>
<keyword evidence="3" id="KW-0964">Secreted</keyword>
<comment type="subunit">
    <text evidence="2">Monomer.</text>
</comment>
<keyword evidence="4" id="KW-0378">Hydrolase</keyword>
<dbReference type="EMBL" id="KN833026">
    <property type="protein sequence ID" value="KIM77270.1"/>
    <property type="molecule type" value="Genomic_DNA"/>
</dbReference>
<evidence type="ECO:0000256" key="15">
    <source>
        <dbReference type="ARBA" id="ARBA00044262"/>
    </source>
</evidence>
<evidence type="ECO:0000256" key="8">
    <source>
        <dbReference type="ARBA" id="ARBA00042300"/>
    </source>
</evidence>
<comment type="catalytic activity">
    <reaction evidence="10">
        <text>1D-myo-inositol 1,2-bisphosphate + H2O = 1D-myo-inositol 2-phosphate + phosphate</text>
        <dbReference type="Rhea" id="RHEA:77135"/>
        <dbReference type="ChEBI" id="CHEBI:15377"/>
        <dbReference type="ChEBI" id="CHEBI:43474"/>
        <dbReference type="ChEBI" id="CHEBI:84142"/>
        <dbReference type="ChEBI" id="CHEBI:195539"/>
    </reaction>
    <physiologicalReaction direction="left-to-right" evidence="10">
        <dbReference type="Rhea" id="RHEA:77136"/>
    </physiologicalReaction>
</comment>
<evidence type="ECO:0000313" key="20">
    <source>
        <dbReference type="Proteomes" id="UP000054166"/>
    </source>
</evidence>
<dbReference type="HOGENOM" id="CLU_020880_0_1_1"/>
<evidence type="ECO:0000256" key="14">
    <source>
        <dbReference type="ARBA" id="ARBA00044106"/>
    </source>
</evidence>
<feature type="transmembrane region" description="Helical" evidence="18">
    <location>
        <begin position="44"/>
        <end position="67"/>
    </location>
</feature>
<keyword evidence="6" id="KW-0325">Glycoprotein</keyword>
<dbReference type="InterPro" id="IPR000560">
    <property type="entry name" value="His_Pase_clade-2"/>
</dbReference>
<sequence length="489" mass="54484">MLERLAPQVKTQETQSLGSDDCEIGFALSDEKEHVMLSRPTRCICIRILEFAALVLFSSLFLAWLALSSTRTTGAPFPAASPLSVDVDHLWAQYSPYFPVAKYKPLPRGCKVSQVNIIQRHGSRFPTLGAGVAIQVSLARLLRARNFTDPRLAFLANYTYELGQDDLVALGASESFSAGALQFERYRDIVRHGNLPFVRASSSKRVVESATNWTAGFASASNEMFKPKVSLILLEYLNDTLTNKMCPNAGNANEQTHHWQSIFARPIVHRLNQAAPGANLVDIDIPYLMSLCPFETVAKRTKSHFCDLFTQQEFEAFEYYGDLNKFYGFGYGQTLGRVQGVGYVNELLARLTGKPVQDHTQTNRTLDSSPVTFPLNRSIYVDFSHDNTMVAIYAALGLFQQPKHLDPAHPDPDRTWMVSRMVPFSGRMVTEKVQCSGKTDQFVRILVNDAVEPLEFCGGKHGLCELDAFVQSQGYARSDGAGDFEKCFA</sequence>
<comment type="catalytic activity">
    <reaction evidence="11">
        <text>1D-myo-inositol 1,2,6-trisphosphate + H2O = 1D-myo-inositol 1,2-bisphosphate + phosphate</text>
        <dbReference type="Rhea" id="RHEA:77131"/>
        <dbReference type="ChEBI" id="CHEBI:15377"/>
        <dbReference type="ChEBI" id="CHEBI:43474"/>
        <dbReference type="ChEBI" id="CHEBI:195537"/>
        <dbReference type="ChEBI" id="CHEBI:195539"/>
    </reaction>
    <physiologicalReaction direction="left-to-right" evidence="11">
        <dbReference type="Rhea" id="RHEA:77132"/>
    </physiologicalReaction>
</comment>
<dbReference type="GO" id="GO:0016158">
    <property type="term" value="F:inositol hexakisphosphate 3-phosphatase activity"/>
    <property type="evidence" value="ECO:0007669"/>
    <property type="project" value="UniProtKB-EC"/>
</dbReference>
<accession>A0A0C3EXL9</accession>
<feature type="disulfide bond" evidence="17">
    <location>
        <begin position="110"/>
        <end position="435"/>
    </location>
</feature>
<dbReference type="AlphaFoldDB" id="A0A0C3EXL9"/>
<dbReference type="InterPro" id="IPR016274">
    <property type="entry name" value="Histidine_acid_Pase_euk"/>
</dbReference>
<evidence type="ECO:0000256" key="5">
    <source>
        <dbReference type="ARBA" id="ARBA00023157"/>
    </source>
</evidence>
<evidence type="ECO:0000256" key="18">
    <source>
        <dbReference type="SAM" id="Phobius"/>
    </source>
</evidence>
<dbReference type="InParanoid" id="A0A0C3EXL9"/>
<keyword evidence="18" id="KW-0812">Transmembrane</keyword>
<evidence type="ECO:0000256" key="4">
    <source>
        <dbReference type="ARBA" id="ARBA00022801"/>
    </source>
</evidence>
<comment type="catalytic activity">
    <reaction evidence="9">
        <text>1D-myo-inositol 1,2,5,6-tetrakisphosphate + H2O = 1D-myo-inositol 1,2,6-trisphosphate + phosphate</text>
        <dbReference type="Rhea" id="RHEA:77119"/>
        <dbReference type="ChEBI" id="CHEBI:15377"/>
        <dbReference type="ChEBI" id="CHEBI:43474"/>
        <dbReference type="ChEBI" id="CHEBI:195535"/>
        <dbReference type="ChEBI" id="CHEBI:195537"/>
    </reaction>
    <physiologicalReaction direction="left-to-right" evidence="9">
        <dbReference type="Rhea" id="RHEA:77120"/>
    </physiologicalReaction>
</comment>
<dbReference type="PIRSF" id="PIRSF000894">
    <property type="entry name" value="Acid_phosphatase"/>
    <property type="match status" value="1"/>
</dbReference>
<reference evidence="20" key="2">
    <citation type="submission" date="2015-01" db="EMBL/GenBank/DDBJ databases">
        <title>Evolutionary Origins and Diversification of the Mycorrhizal Mutualists.</title>
        <authorList>
            <consortium name="DOE Joint Genome Institute"/>
            <consortium name="Mycorrhizal Genomics Consortium"/>
            <person name="Kohler A."/>
            <person name="Kuo A."/>
            <person name="Nagy L.G."/>
            <person name="Floudas D."/>
            <person name="Copeland A."/>
            <person name="Barry K.W."/>
            <person name="Cichocki N."/>
            <person name="Veneault-Fourrey C."/>
            <person name="LaButti K."/>
            <person name="Lindquist E.A."/>
            <person name="Lipzen A."/>
            <person name="Lundell T."/>
            <person name="Morin E."/>
            <person name="Murat C."/>
            <person name="Riley R."/>
            <person name="Ohm R."/>
            <person name="Sun H."/>
            <person name="Tunlid A."/>
            <person name="Henrissat B."/>
            <person name="Grigoriev I.V."/>
            <person name="Hibbett D.S."/>
            <person name="Martin F."/>
        </authorList>
    </citation>
    <scope>NUCLEOTIDE SEQUENCE [LARGE SCALE GENOMIC DNA]</scope>
    <source>
        <strain evidence="20">F 1598</strain>
    </source>
</reference>
<organism evidence="19 20">
    <name type="scientific">Piloderma croceum (strain F 1598)</name>
    <dbReference type="NCBI Taxonomy" id="765440"/>
    <lineage>
        <taxon>Eukaryota</taxon>
        <taxon>Fungi</taxon>
        <taxon>Dikarya</taxon>
        <taxon>Basidiomycota</taxon>
        <taxon>Agaricomycotina</taxon>
        <taxon>Agaricomycetes</taxon>
        <taxon>Agaricomycetidae</taxon>
        <taxon>Atheliales</taxon>
        <taxon>Atheliaceae</taxon>
        <taxon>Piloderma</taxon>
    </lineage>
</organism>
<dbReference type="CDD" id="cd07061">
    <property type="entry name" value="HP_HAP_like"/>
    <property type="match status" value="1"/>
</dbReference>
<dbReference type="GO" id="GO:0005576">
    <property type="term" value="C:extracellular region"/>
    <property type="evidence" value="ECO:0007669"/>
    <property type="project" value="UniProtKB-SubCell"/>
</dbReference>
<dbReference type="SUPFAM" id="SSF53254">
    <property type="entry name" value="Phosphoglycerate mutase-like"/>
    <property type="match status" value="1"/>
</dbReference>
<dbReference type="InterPro" id="IPR029033">
    <property type="entry name" value="His_PPase_superfam"/>
</dbReference>
<dbReference type="Proteomes" id="UP000054166">
    <property type="component" value="Unassembled WGS sequence"/>
</dbReference>
<dbReference type="GO" id="GO:0003993">
    <property type="term" value="F:acid phosphatase activity"/>
    <property type="evidence" value="ECO:0007669"/>
    <property type="project" value="TreeGrafter"/>
</dbReference>
<dbReference type="STRING" id="765440.A0A0C3EXL9"/>
<dbReference type="PANTHER" id="PTHR20963:SF24">
    <property type="entry name" value="3-PHYTASE B"/>
    <property type="match status" value="1"/>
</dbReference>
<evidence type="ECO:0000256" key="17">
    <source>
        <dbReference type="PIRSR" id="PIRSR000894-2"/>
    </source>
</evidence>
<evidence type="ECO:0000256" key="11">
    <source>
        <dbReference type="ARBA" id="ARBA00043721"/>
    </source>
</evidence>
<feature type="disulfide bond" evidence="17">
    <location>
        <begin position="292"/>
        <end position="306"/>
    </location>
</feature>
<comment type="subcellular location">
    <subcellularLocation>
        <location evidence="1">Secreted</location>
    </subcellularLocation>
</comment>
<evidence type="ECO:0000256" key="13">
    <source>
        <dbReference type="ARBA" id="ARBA00043788"/>
    </source>
</evidence>